<dbReference type="PANTHER" id="PTHR33840:SF1">
    <property type="entry name" value="TLE1 PHOSPHOLIPASE DOMAIN-CONTAINING PROTEIN"/>
    <property type="match status" value="1"/>
</dbReference>
<name>A0A540VT83_9GAMM</name>
<protein>
    <submittedName>
        <fullName evidence="1">Uncharacterized protein</fullName>
    </submittedName>
</protein>
<comment type="caution">
    <text evidence="1">The sequence shown here is derived from an EMBL/GenBank/DDBJ whole genome shotgun (WGS) entry which is preliminary data.</text>
</comment>
<sequence>MTIQGFKVSLAFLVILLLTAVSRVGAIGPEDHSGPDSYPGDGDPVVQAMIFWRDGGSPHSARVILYAYAGGDPVNRWDPTGLDDIEVRDNGDVYWVPEWYDPFQKGGRFKPRHAKSWTGVRWRFQQDDDANAFKIGTIQDGSLYVDLDDGGRARLESLEDRASRVYTGGFGQGASRDFATNIINGFRAPFDIVAGSGHVGIFFGGTSQFAESNAFLDFGAYQGSRFYLPGVGNAAEYNFWGRLAGGAWGDNFEENIGQAFRDVQRAAAANGGNVQVDIFGFSRGAAQAAELARLIGGYNKSGISVNFVGAYDPVYSVGFMTPGQQSRYVQSGSVSGNFVYVDVPAGVGTLAASYAQHEQRVLFPMTVFRLRDDPNVTLRTRIFPGVHGNNGNYAGPSGVPGSGSPILGLQARSWMRQQAIAAGAPISSEGTLPGWINDPLIAGTSAAFDRLGVGYEQLGQGGALGWSGPNAQWIAYRFLPWRWFDPVSASNLRPRDLSAAGGN</sequence>
<evidence type="ECO:0000313" key="1">
    <source>
        <dbReference type="EMBL" id="TQE99916.1"/>
    </source>
</evidence>
<dbReference type="Proteomes" id="UP000315400">
    <property type="component" value="Unassembled WGS sequence"/>
</dbReference>
<reference evidence="1 2" key="1">
    <citation type="submission" date="2019-06" db="EMBL/GenBank/DDBJ databases">
        <title>Metagenome assembled Genome of Spiribacter salinus SL48-SHIP from the microbial mat of Salt Lake 48 (Novosibirsk region, Russia).</title>
        <authorList>
            <person name="Shipova A."/>
            <person name="Rozanov A.S."/>
            <person name="Bryanskaya A.V."/>
            <person name="Peltek S.E."/>
        </authorList>
    </citation>
    <scope>NUCLEOTIDE SEQUENCE [LARGE SCALE GENOMIC DNA]</scope>
    <source>
        <strain evidence="1">SL48-SHIP-2</strain>
    </source>
</reference>
<accession>A0A540VT83</accession>
<dbReference type="EMBL" id="VIFK01000032">
    <property type="protein sequence ID" value="TQE99916.1"/>
    <property type="molecule type" value="Genomic_DNA"/>
</dbReference>
<dbReference type="InterPro" id="IPR029058">
    <property type="entry name" value="AB_hydrolase_fold"/>
</dbReference>
<dbReference type="AlphaFoldDB" id="A0A540VT83"/>
<gene>
    <name evidence="1" type="ORF">FKY71_06045</name>
</gene>
<organism evidence="1 2">
    <name type="scientific">Spiribacter salinus</name>
    <dbReference type="NCBI Taxonomy" id="1335746"/>
    <lineage>
        <taxon>Bacteria</taxon>
        <taxon>Pseudomonadati</taxon>
        <taxon>Pseudomonadota</taxon>
        <taxon>Gammaproteobacteria</taxon>
        <taxon>Chromatiales</taxon>
        <taxon>Ectothiorhodospiraceae</taxon>
        <taxon>Spiribacter</taxon>
    </lineage>
</organism>
<evidence type="ECO:0000313" key="2">
    <source>
        <dbReference type="Proteomes" id="UP000315400"/>
    </source>
</evidence>
<proteinExistence type="predicted"/>
<dbReference type="PANTHER" id="PTHR33840">
    <property type="match status" value="1"/>
</dbReference>
<dbReference type="SUPFAM" id="SSF53474">
    <property type="entry name" value="alpha/beta-Hydrolases"/>
    <property type="match status" value="1"/>
</dbReference>